<proteinExistence type="predicted"/>
<evidence type="ECO:0000256" key="2">
    <source>
        <dbReference type="SAM" id="Phobius"/>
    </source>
</evidence>
<feature type="region of interest" description="Disordered" evidence="1">
    <location>
        <begin position="87"/>
        <end position="110"/>
    </location>
</feature>
<keyword evidence="2" id="KW-0812">Transmembrane</keyword>
<evidence type="ECO:0000313" key="3">
    <source>
        <dbReference type="EMBL" id="CAG6679686.1"/>
    </source>
</evidence>
<name>A0A8D8T0M6_9HEMI</name>
<dbReference type="EMBL" id="HBUF01249815">
    <property type="protein sequence ID" value="CAG6679686.1"/>
    <property type="molecule type" value="Transcribed_RNA"/>
</dbReference>
<accession>A0A8D8T0M6</accession>
<feature type="transmembrane region" description="Helical" evidence="2">
    <location>
        <begin position="36"/>
        <end position="56"/>
    </location>
</feature>
<sequence length="110" mass="12518">MKDVCTLQSTQVTFGHNCFHFLSLPLAQYLSSSKTVFANILHSLVFLFILFVALLFSSSASWPSLHSASSFSLHLFIILWDFLQKPPRPPKRLSSRSSSAENSRRVQCRR</sequence>
<keyword evidence="2" id="KW-1133">Transmembrane helix</keyword>
<evidence type="ECO:0000256" key="1">
    <source>
        <dbReference type="SAM" id="MobiDB-lite"/>
    </source>
</evidence>
<protein>
    <submittedName>
        <fullName evidence="3">Uncharacterized protein</fullName>
    </submittedName>
</protein>
<organism evidence="3">
    <name type="scientific">Cacopsylla melanoneura</name>
    <dbReference type="NCBI Taxonomy" id="428564"/>
    <lineage>
        <taxon>Eukaryota</taxon>
        <taxon>Metazoa</taxon>
        <taxon>Ecdysozoa</taxon>
        <taxon>Arthropoda</taxon>
        <taxon>Hexapoda</taxon>
        <taxon>Insecta</taxon>
        <taxon>Pterygota</taxon>
        <taxon>Neoptera</taxon>
        <taxon>Paraneoptera</taxon>
        <taxon>Hemiptera</taxon>
        <taxon>Sternorrhyncha</taxon>
        <taxon>Psylloidea</taxon>
        <taxon>Psyllidae</taxon>
        <taxon>Psyllinae</taxon>
        <taxon>Cacopsylla</taxon>
    </lineage>
</organism>
<reference evidence="3" key="1">
    <citation type="submission" date="2021-05" db="EMBL/GenBank/DDBJ databases">
        <authorList>
            <person name="Alioto T."/>
            <person name="Alioto T."/>
            <person name="Gomez Garrido J."/>
        </authorList>
    </citation>
    <scope>NUCLEOTIDE SEQUENCE</scope>
</reference>
<keyword evidence="2" id="KW-0472">Membrane</keyword>
<dbReference type="AlphaFoldDB" id="A0A8D8T0M6"/>